<feature type="transmembrane region" description="Helical" evidence="2">
    <location>
        <begin position="333"/>
        <end position="351"/>
    </location>
</feature>
<keyword evidence="2" id="KW-1133">Transmembrane helix</keyword>
<evidence type="ECO:0000313" key="4">
    <source>
        <dbReference type="EMBL" id="KAK6188862.1"/>
    </source>
</evidence>
<dbReference type="EMBL" id="JAZGQO010000003">
    <property type="protein sequence ID" value="KAK6188862.1"/>
    <property type="molecule type" value="Genomic_DNA"/>
</dbReference>
<feature type="transmembrane region" description="Helical" evidence="2">
    <location>
        <begin position="452"/>
        <end position="473"/>
    </location>
</feature>
<keyword evidence="2" id="KW-0812">Transmembrane</keyword>
<evidence type="ECO:0000259" key="3">
    <source>
        <dbReference type="PROSITE" id="PS50850"/>
    </source>
</evidence>
<dbReference type="Proteomes" id="UP001347796">
    <property type="component" value="Unassembled WGS sequence"/>
</dbReference>
<gene>
    <name evidence="4" type="ORF">SNE40_004952</name>
</gene>
<dbReference type="PROSITE" id="PS50850">
    <property type="entry name" value="MFS"/>
    <property type="match status" value="1"/>
</dbReference>
<sequence length="494" mass="52966">MEANHIANGDAAMKGDEIIRTDELPDSVVKQTIESTPSRADGFSDSAVKQISDSTPLQADGLSDSKLTNTNNFKPPDGGWGWLVCFTALVANGTVIAIINTYGIIYVAIEDKFSTQDQSIAFKTSLVGSVCTAMTFLMCIVASVLSDKIGIRQTAALGAVLGIIGLLGSAFVETLEILYLTYGIFLGLGSAFVLFPSVFILGHYFRKHLGLVNGIVTFGGGVFTICSSLSFPILFKNIGLKYTFTILAGFYLISLGCTLTWKPLLPKQQDIPTEKKAESRCCKSIGGYLNMGIWKNRGYVVWTLSVFLSLFGYLVPFYHLPKYSEELFPESKGSYLVLCLNIASCVGKLVCGKLADLPCANRVRMQQAAFGVVGVVTMCIPLAEHYYSLIAVSLIIGACDGFFLCLIGPIAFDLVGPIDASQAIGFAFGMAAIPLSVGPPVAGALYDNLGSYPIAFHLAGVPPVIGALGMFFVKKKPRPIATQSEEQMNMLSEL</sequence>
<dbReference type="InterPro" id="IPR011701">
    <property type="entry name" value="MFS"/>
</dbReference>
<dbReference type="InterPro" id="IPR036259">
    <property type="entry name" value="MFS_trans_sf"/>
</dbReference>
<feature type="domain" description="Major facilitator superfamily (MFS) profile" evidence="3">
    <location>
        <begin position="298"/>
        <end position="494"/>
    </location>
</feature>
<dbReference type="Pfam" id="PF07690">
    <property type="entry name" value="MFS_1"/>
    <property type="match status" value="1"/>
</dbReference>
<feature type="transmembrane region" description="Helical" evidence="2">
    <location>
        <begin position="299"/>
        <end position="321"/>
    </location>
</feature>
<feature type="transmembrane region" description="Helical" evidence="2">
    <location>
        <begin position="389"/>
        <end position="412"/>
    </location>
</feature>
<feature type="transmembrane region" description="Helical" evidence="2">
    <location>
        <begin position="154"/>
        <end position="172"/>
    </location>
</feature>
<feature type="transmembrane region" description="Helical" evidence="2">
    <location>
        <begin position="363"/>
        <end position="383"/>
    </location>
</feature>
<keyword evidence="5" id="KW-1185">Reference proteome</keyword>
<proteinExistence type="predicted"/>
<accession>A0AAN8QD32</accession>
<protein>
    <recommendedName>
        <fullName evidence="3">Major facilitator superfamily (MFS) profile domain-containing protein</fullName>
    </recommendedName>
</protein>
<dbReference type="InterPro" id="IPR020846">
    <property type="entry name" value="MFS_dom"/>
</dbReference>
<evidence type="ECO:0000256" key="2">
    <source>
        <dbReference type="SAM" id="Phobius"/>
    </source>
</evidence>
<comment type="subcellular location">
    <subcellularLocation>
        <location evidence="1">Membrane</location>
        <topology evidence="1">Multi-pass membrane protein</topology>
    </subcellularLocation>
</comment>
<comment type="caution">
    <text evidence="4">The sequence shown here is derived from an EMBL/GenBank/DDBJ whole genome shotgun (WGS) entry which is preliminary data.</text>
</comment>
<dbReference type="SUPFAM" id="SSF103473">
    <property type="entry name" value="MFS general substrate transporter"/>
    <property type="match status" value="1"/>
</dbReference>
<feature type="transmembrane region" description="Helical" evidence="2">
    <location>
        <begin position="120"/>
        <end position="142"/>
    </location>
</feature>
<feature type="transmembrane region" description="Helical" evidence="2">
    <location>
        <begin position="240"/>
        <end position="261"/>
    </location>
</feature>
<name>A0AAN8QD32_PATCE</name>
<dbReference type="AlphaFoldDB" id="A0AAN8QD32"/>
<evidence type="ECO:0000313" key="5">
    <source>
        <dbReference type="Proteomes" id="UP001347796"/>
    </source>
</evidence>
<feature type="transmembrane region" description="Helical" evidence="2">
    <location>
        <begin position="424"/>
        <end position="446"/>
    </location>
</feature>
<dbReference type="GO" id="GO:0016020">
    <property type="term" value="C:membrane"/>
    <property type="evidence" value="ECO:0007669"/>
    <property type="project" value="UniProtKB-SubCell"/>
</dbReference>
<feature type="transmembrane region" description="Helical" evidence="2">
    <location>
        <begin position="178"/>
        <end position="202"/>
    </location>
</feature>
<dbReference type="GO" id="GO:0022857">
    <property type="term" value="F:transmembrane transporter activity"/>
    <property type="evidence" value="ECO:0007669"/>
    <property type="project" value="InterPro"/>
</dbReference>
<organism evidence="4 5">
    <name type="scientific">Patella caerulea</name>
    <name type="common">Rayed Mediterranean limpet</name>
    <dbReference type="NCBI Taxonomy" id="87958"/>
    <lineage>
        <taxon>Eukaryota</taxon>
        <taxon>Metazoa</taxon>
        <taxon>Spiralia</taxon>
        <taxon>Lophotrochozoa</taxon>
        <taxon>Mollusca</taxon>
        <taxon>Gastropoda</taxon>
        <taxon>Patellogastropoda</taxon>
        <taxon>Patelloidea</taxon>
        <taxon>Patellidae</taxon>
        <taxon>Patella</taxon>
    </lineage>
</organism>
<evidence type="ECO:0000256" key="1">
    <source>
        <dbReference type="ARBA" id="ARBA00004141"/>
    </source>
</evidence>
<reference evidence="4 5" key="1">
    <citation type="submission" date="2024-01" db="EMBL/GenBank/DDBJ databases">
        <title>The genome of the rayed Mediterranean limpet Patella caerulea (Linnaeus, 1758).</title>
        <authorList>
            <person name="Anh-Thu Weber A."/>
            <person name="Halstead-Nussloch G."/>
        </authorList>
    </citation>
    <scope>NUCLEOTIDE SEQUENCE [LARGE SCALE GENOMIC DNA]</scope>
    <source>
        <strain evidence="4">AATW-2023a</strain>
        <tissue evidence="4">Whole specimen</tissue>
    </source>
</reference>
<dbReference type="PANTHER" id="PTHR11360:SF251">
    <property type="entry name" value="MAJOR FACILITATOR SUPERFAMILY (MFS) PROFILE DOMAIN-CONTAINING PROTEIN"/>
    <property type="match status" value="1"/>
</dbReference>
<feature type="transmembrane region" description="Helical" evidence="2">
    <location>
        <begin position="209"/>
        <end position="234"/>
    </location>
</feature>
<keyword evidence="2" id="KW-0472">Membrane</keyword>
<dbReference type="Gene3D" id="1.20.1250.20">
    <property type="entry name" value="MFS general substrate transporter like domains"/>
    <property type="match status" value="2"/>
</dbReference>
<feature type="transmembrane region" description="Helical" evidence="2">
    <location>
        <begin position="80"/>
        <end position="108"/>
    </location>
</feature>
<dbReference type="InterPro" id="IPR050327">
    <property type="entry name" value="Proton-linked_MCT"/>
</dbReference>
<dbReference type="PANTHER" id="PTHR11360">
    <property type="entry name" value="MONOCARBOXYLATE TRANSPORTER"/>
    <property type="match status" value="1"/>
</dbReference>